<dbReference type="Proteomes" id="UP000315628">
    <property type="component" value="Unassembled WGS sequence"/>
</dbReference>
<evidence type="ECO:0000313" key="2">
    <source>
        <dbReference type="EMBL" id="TWD15832.1"/>
    </source>
</evidence>
<dbReference type="AlphaFoldDB" id="A0A560WDX8"/>
<reference evidence="2 3" key="1">
    <citation type="submission" date="2019-06" db="EMBL/GenBank/DDBJ databases">
        <title>Sequencing the genomes of 1000 actinobacteria strains.</title>
        <authorList>
            <person name="Klenk H.-P."/>
        </authorList>
    </citation>
    <scope>NUCLEOTIDE SEQUENCE [LARGE SCALE GENOMIC DNA]</scope>
    <source>
        <strain evidence="2 3">DSM 18935</strain>
    </source>
</reference>
<sequence>MRVTVTGGEGFIGRTVVPHLVGLGHEVTVLDRAAREERRDGVVRIRCELTEIDGEAFDALTRADAVIHLAGCPGVRDDGPQVRWRRRRDNVEATRAVTSTVPATTPLLAFSSSSVYGGAQVQGRRIRPSAEADQLRPRGGYARSKVDAERVCRERAAAGGHVLVVRPFTVVGEHQRADMAVALWSRQLRRGEPVVLLGGADRTRDITDVRDVARAVTGLLDRGASGTVNLGTGVSHTLVDLARSVAAATGCSGERVVADAERREVSHTMADISLLRSILGWFPTTDLDAVVRRAVHALGPVRAAEPAPSLAVTA</sequence>
<gene>
    <name evidence="2" type="ORF">FB557_1365</name>
</gene>
<dbReference type="SUPFAM" id="SSF51735">
    <property type="entry name" value="NAD(P)-binding Rossmann-fold domains"/>
    <property type="match status" value="1"/>
</dbReference>
<proteinExistence type="predicted"/>
<dbReference type="InterPro" id="IPR036291">
    <property type="entry name" value="NAD(P)-bd_dom_sf"/>
</dbReference>
<dbReference type="PANTHER" id="PTHR43245">
    <property type="entry name" value="BIFUNCTIONAL POLYMYXIN RESISTANCE PROTEIN ARNA"/>
    <property type="match status" value="1"/>
</dbReference>
<evidence type="ECO:0000313" key="3">
    <source>
        <dbReference type="Proteomes" id="UP000315628"/>
    </source>
</evidence>
<comment type="caution">
    <text evidence="2">The sequence shown here is derived from an EMBL/GenBank/DDBJ whole genome shotgun (WGS) entry which is preliminary data.</text>
</comment>
<dbReference type="EMBL" id="VIUW01000002">
    <property type="protein sequence ID" value="TWD15832.1"/>
    <property type="molecule type" value="Genomic_DNA"/>
</dbReference>
<dbReference type="InterPro" id="IPR001509">
    <property type="entry name" value="Epimerase_deHydtase"/>
</dbReference>
<accession>A0A560WDX8</accession>
<dbReference type="PANTHER" id="PTHR43245:SF13">
    <property type="entry name" value="UDP-D-APIOSE_UDP-D-XYLOSE SYNTHASE 2"/>
    <property type="match status" value="1"/>
</dbReference>
<name>A0A560WDX8_9MICO</name>
<keyword evidence="3" id="KW-1185">Reference proteome</keyword>
<dbReference type="Pfam" id="PF01370">
    <property type="entry name" value="Epimerase"/>
    <property type="match status" value="1"/>
</dbReference>
<dbReference type="Gene3D" id="3.40.50.720">
    <property type="entry name" value="NAD(P)-binding Rossmann-like Domain"/>
    <property type="match status" value="1"/>
</dbReference>
<dbReference type="RefSeq" id="WP_170236223.1">
    <property type="nucleotide sequence ID" value="NZ_BAAAYT010000001.1"/>
</dbReference>
<protein>
    <submittedName>
        <fullName evidence="2">Nucleoside-diphosphate-sugar epimerase</fullName>
    </submittedName>
</protein>
<organism evidence="2 3">
    <name type="scientific">Marihabitans asiaticum</name>
    <dbReference type="NCBI Taxonomy" id="415218"/>
    <lineage>
        <taxon>Bacteria</taxon>
        <taxon>Bacillati</taxon>
        <taxon>Actinomycetota</taxon>
        <taxon>Actinomycetes</taxon>
        <taxon>Micrococcales</taxon>
        <taxon>Intrasporangiaceae</taxon>
        <taxon>Marihabitans</taxon>
    </lineage>
</organism>
<evidence type="ECO:0000259" key="1">
    <source>
        <dbReference type="Pfam" id="PF01370"/>
    </source>
</evidence>
<dbReference type="InterPro" id="IPR050177">
    <property type="entry name" value="Lipid_A_modif_metabolic_enz"/>
</dbReference>
<feature type="domain" description="NAD-dependent epimerase/dehydratase" evidence="1">
    <location>
        <begin position="3"/>
        <end position="231"/>
    </location>
</feature>